<evidence type="ECO:0000313" key="3">
    <source>
        <dbReference type="WBParaSite" id="HPLM_0001132801-mRNA-1"/>
    </source>
</evidence>
<dbReference type="WBParaSite" id="HPLM_0001132801-mRNA-1">
    <property type="protein sequence ID" value="HPLM_0001132801-mRNA-1"/>
    <property type="gene ID" value="HPLM_0001132801"/>
</dbReference>
<organism evidence="3">
    <name type="scientific">Haemonchus placei</name>
    <name type="common">Barber's pole worm</name>
    <dbReference type="NCBI Taxonomy" id="6290"/>
    <lineage>
        <taxon>Eukaryota</taxon>
        <taxon>Metazoa</taxon>
        <taxon>Ecdysozoa</taxon>
        <taxon>Nematoda</taxon>
        <taxon>Chromadorea</taxon>
        <taxon>Rhabditida</taxon>
        <taxon>Rhabditina</taxon>
        <taxon>Rhabditomorpha</taxon>
        <taxon>Strongyloidea</taxon>
        <taxon>Trichostrongylidae</taxon>
        <taxon>Haemonchus</taxon>
    </lineage>
</organism>
<protein>
    <submittedName>
        <fullName evidence="3">CUB domain-containing protein</fullName>
    </submittedName>
</protein>
<dbReference type="AlphaFoldDB" id="A0A0N4WJW0"/>
<accession>A0A0N4WJW0</accession>
<dbReference type="EMBL" id="UZAF01017534">
    <property type="protein sequence ID" value="VDO42588.1"/>
    <property type="molecule type" value="Genomic_DNA"/>
</dbReference>
<name>A0A0N4WJW0_HAEPC</name>
<evidence type="ECO:0000313" key="1">
    <source>
        <dbReference type="EMBL" id="VDO42588.1"/>
    </source>
</evidence>
<reference evidence="3" key="1">
    <citation type="submission" date="2017-02" db="UniProtKB">
        <authorList>
            <consortium name="WormBaseParasite"/>
        </authorList>
    </citation>
    <scope>IDENTIFICATION</scope>
</reference>
<dbReference type="Proteomes" id="UP000268014">
    <property type="component" value="Unassembled WGS sequence"/>
</dbReference>
<evidence type="ECO:0000313" key="2">
    <source>
        <dbReference type="Proteomes" id="UP000268014"/>
    </source>
</evidence>
<keyword evidence="2" id="KW-1185">Reference proteome</keyword>
<sequence>MSYRPIQQLFPYLRSLIIVLTSCLVPSTLQLHCLFTYIKNRSGFGGRVQADGVSPSLRTRLTALSGAWREQNSLALLFPSAPFGCSVSHCEEVSWRIDPPSRRWGPVCLFLFADGSFTLADGSLLIWTPDKEGACKYIIVSRLTGYRLNTI</sequence>
<reference evidence="1 2" key="2">
    <citation type="submission" date="2018-11" db="EMBL/GenBank/DDBJ databases">
        <authorList>
            <consortium name="Pathogen Informatics"/>
        </authorList>
    </citation>
    <scope>NUCLEOTIDE SEQUENCE [LARGE SCALE GENOMIC DNA]</scope>
    <source>
        <strain evidence="1 2">MHpl1</strain>
    </source>
</reference>
<gene>
    <name evidence="1" type="ORF">HPLM_LOCUS11320</name>
</gene>
<proteinExistence type="predicted"/>